<evidence type="ECO:0000313" key="4">
    <source>
        <dbReference type="Proteomes" id="UP001234178"/>
    </source>
</evidence>
<keyword evidence="4" id="KW-1185">Reference proteome</keyword>
<dbReference type="InterPro" id="IPR016024">
    <property type="entry name" value="ARM-type_fold"/>
</dbReference>
<protein>
    <recommendedName>
        <fullName evidence="2">26S proteasome non-ATPase regulatory subunit 5</fullName>
    </recommendedName>
</protein>
<dbReference type="Proteomes" id="UP001234178">
    <property type="component" value="Unassembled WGS sequence"/>
</dbReference>
<dbReference type="InterPro" id="IPR011989">
    <property type="entry name" value="ARM-like"/>
</dbReference>
<dbReference type="PANTHER" id="PTHR13554:SF10">
    <property type="entry name" value="26S PROTEASOME NON-ATPASE REGULATORY SUBUNIT 5"/>
    <property type="match status" value="1"/>
</dbReference>
<dbReference type="Gene3D" id="1.25.10.10">
    <property type="entry name" value="Leucine-rich Repeat Variant"/>
    <property type="match status" value="2"/>
</dbReference>
<proteinExistence type="inferred from homology"/>
<dbReference type="Pfam" id="PF10508">
    <property type="entry name" value="Proteasom_PSMB"/>
    <property type="match status" value="1"/>
</dbReference>
<dbReference type="PANTHER" id="PTHR13554">
    <property type="entry name" value="26S PROTEASOME NON-ATPASE REGULATORY SUBUNIT 5-RELATED"/>
    <property type="match status" value="1"/>
</dbReference>
<accession>A0ABQ9ZSN0</accession>
<dbReference type="InterPro" id="IPR019538">
    <property type="entry name" value="PSMD5"/>
</dbReference>
<sequence length="531" mass="60229">MKCAITTVTLKRSHNNYIRYVNLEMTSPLDETTKLLAGLALGGSCMKTLESLRILLASVSLSELKEYAPKIDIDRIYKCLATSNKDQIDLTCEILKRILGAIPIGHAMVRYEDLFLQGLAHSENRVKELIFQELQMAADDPTTCEQLSTKLEILLSCLQLVGSTDESIARKASRVFISIARQGDTANVLVSPPIVEEMRTVSRKSDIVRYRIYDIVVTYCCTSEDKLAFCEEHQLIQTLLEEVSTQDILVQLNALELITTLASCQHGREYLERQGITQKLATRLDEATADPLASLLVPGLMKLFGALAHFQPDVLSRYPNFTNTMFNLIDDSDISLKMISIETLSFIAIERDGKLALSQQGSKMDKAIKTIGSLFTHAFNEVRLKALNSFAELTHVAPTETIDEDVQKIIEHWFYMLNPKPIQFIMNVTKQPFRDLRFSALNILLQLVRHNWAQKQMSQEPGFLEFLLDRRGEPDKDCLEMKFNIVKRLSESLHPESKIWSEYCMAQMRDHVREGLWFARAQSTVALESGP</sequence>
<evidence type="ECO:0000256" key="1">
    <source>
        <dbReference type="ARBA" id="ARBA00006823"/>
    </source>
</evidence>
<evidence type="ECO:0000256" key="2">
    <source>
        <dbReference type="ARBA" id="ARBA00014933"/>
    </source>
</evidence>
<dbReference type="SUPFAM" id="SSF48371">
    <property type="entry name" value="ARM repeat"/>
    <property type="match status" value="1"/>
</dbReference>
<reference evidence="3 4" key="1">
    <citation type="journal article" date="2023" name="Nucleic Acids Res.">
        <title>The hologenome of Daphnia magna reveals possible DNA methylation and microbiome-mediated evolution of the host genome.</title>
        <authorList>
            <person name="Chaturvedi A."/>
            <person name="Li X."/>
            <person name="Dhandapani V."/>
            <person name="Marshall H."/>
            <person name="Kissane S."/>
            <person name="Cuenca-Cambronero M."/>
            <person name="Asole G."/>
            <person name="Calvet F."/>
            <person name="Ruiz-Romero M."/>
            <person name="Marangio P."/>
            <person name="Guigo R."/>
            <person name="Rago D."/>
            <person name="Mirbahai L."/>
            <person name="Eastwood N."/>
            <person name="Colbourne J.K."/>
            <person name="Zhou J."/>
            <person name="Mallon E."/>
            <person name="Orsini L."/>
        </authorList>
    </citation>
    <scope>NUCLEOTIDE SEQUENCE [LARGE SCALE GENOMIC DNA]</scope>
    <source>
        <strain evidence="3">LRV0_1</strain>
    </source>
</reference>
<dbReference type="EMBL" id="JAOYFB010000005">
    <property type="protein sequence ID" value="KAK4015489.1"/>
    <property type="molecule type" value="Genomic_DNA"/>
</dbReference>
<evidence type="ECO:0000313" key="3">
    <source>
        <dbReference type="EMBL" id="KAK4015489.1"/>
    </source>
</evidence>
<name>A0ABQ9ZSN0_9CRUS</name>
<gene>
    <name evidence="3" type="ORF">OUZ56_030466</name>
</gene>
<comment type="caution">
    <text evidence="3">The sequence shown here is derived from an EMBL/GenBank/DDBJ whole genome shotgun (WGS) entry which is preliminary data.</text>
</comment>
<organism evidence="3 4">
    <name type="scientific">Daphnia magna</name>
    <dbReference type="NCBI Taxonomy" id="35525"/>
    <lineage>
        <taxon>Eukaryota</taxon>
        <taxon>Metazoa</taxon>
        <taxon>Ecdysozoa</taxon>
        <taxon>Arthropoda</taxon>
        <taxon>Crustacea</taxon>
        <taxon>Branchiopoda</taxon>
        <taxon>Diplostraca</taxon>
        <taxon>Cladocera</taxon>
        <taxon>Anomopoda</taxon>
        <taxon>Daphniidae</taxon>
        <taxon>Daphnia</taxon>
    </lineage>
</organism>
<comment type="similarity">
    <text evidence="1">Belongs to the proteasome subunit S5B/HSM3 family.</text>
</comment>